<keyword evidence="2 4" id="KW-0067">ATP-binding</keyword>
<dbReference type="OrthoDB" id="5292475at2"/>
<dbReference type="GO" id="GO:0016887">
    <property type="term" value="F:ATP hydrolysis activity"/>
    <property type="evidence" value="ECO:0007669"/>
    <property type="project" value="InterPro"/>
</dbReference>
<dbReference type="Gene3D" id="3.40.50.300">
    <property type="entry name" value="P-loop containing nucleotide triphosphate hydrolases"/>
    <property type="match status" value="1"/>
</dbReference>
<dbReference type="AlphaFoldDB" id="A0A1G8TSV6"/>
<protein>
    <submittedName>
        <fullName evidence="4">Phosphonate transport system ATP-binding protein</fullName>
    </submittedName>
</protein>
<dbReference type="PANTHER" id="PTHR24220:SF659">
    <property type="entry name" value="TRANSPORTER, PUTATIVE-RELATED"/>
    <property type="match status" value="1"/>
</dbReference>
<dbReference type="GO" id="GO:0005886">
    <property type="term" value="C:plasma membrane"/>
    <property type="evidence" value="ECO:0007669"/>
    <property type="project" value="TreeGrafter"/>
</dbReference>
<dbReference type="InterPro" id="IPR003439">
    <property type="entry name" value="ABC_transporter-like_ATP-bd"/>
</dbReference>
<name>A0A1G8TSV6_9GAMM</name>
<dbReference type="Proteomes" id="UP000199527">
    <property type="component" value="Unassembled WGS sequence"/>
</dbReference>
<dbReference type="SMART" id="SM00382">
    <property type="entry name" value="AAA"/>
    <property type="match status" value="1"/>
</dbReference>
<organism evidence="4 5">
    <name type="scientific">Ferrimonas sediminum</name>
    <dbReference type="NCBI Taxonomy" id="718193"/>
    <lineage>
        <taxon>Bacteria</taxon>
        <taxon>Pseudomonadati</taxon>
        <taxon>Pseudomonadota</taxon>
        <taxon>Gammaproteobacteria</taxon>
        <taxon>Alteromonadales</taxon>
        <taxon>Ferrimonadaceae</taxon>
        <taxon>Ferrimonas</taxon>
    </lineage>
</organism>
<dbReference type="Pfam" id="PF00005">
    <property type="entry name" value="ABC_tran"/>
    <property type="match status" value="1"/>
</dbReference>
<keyword evidence="5" id="KW-1185">Reference proteome</keyword>
<evidence type="ECO:0000256" key="2">
    <source>
        <dbReference type="ARBA" id="ARBA00022840"/>
    </source>
</evidence>
<sequence length="232" mass="25727">MSAPLRLDQASLEHDGVAILRNISLTIRCGETVALVGASGAGKSSLLELLRQQHSDRVAWCPQAPGLVPMLSLYLNVYMGQLHQKSLWRNLKNLFFPCATHWQQVHDLARELGLLGQDDAQTQRQRMLQSAERFSGGEQQRISIARALFQQRPVFLGDEPVSALDEVQSRRVIERIKSHHRTSVLALHDVELALACCDRIVGLSDGQVVLDRASADLDSATLLALYPEQPHG</sequence>
<dbReference type="InterPro" id="IPR015854">
    <property type="entry name" value="ABC_transpr_LolD-like"/>
</dbReference>
<dbReference type="GO" id="GO:0005524">
    <property type="term" value="F:ATP binding"/>
    <property type="evidence" value="ECO:0007669"/>
    <property type="project" value="UniProtKB-KW"/>
</dbReference>
<evidence type="ECO:0000313" key="4">
    <source>
        <dbReference type="EMBL" id="SDJ44005.1"/>
    </source>
</evidence>
<dbReference type="SUPFAM" id="SSF52540">
    <property type="entry name" value="P-loop containing nucleoside triphosphate hydrolases"/>
    <property type="match status" value="1"/>
</dbReference>
<feature type="domain" description="ABC transporter" evidence="3">
    <location>
        <begin position="5"/>
        <end position="230"/>
    </location>
</feature>
<gene>
    <name evidence="4" type="ORF">SAMN04488540_10860</name>
</gene>
<reference evidence="5" key="1">
    <citation type="submission" date="2016-10" db="EMBL/GenBank/DDBJ databases">
        <authorList>
            <person name="Varghese N."/>
            <person name="Submissions S."/>
        </authorList>
    </citation>
    <scope>NUCLEOTIDE SEQUENCE [LARGE SCALE GENOMIC DNA]</scope>
    <source>
        <strain evidence="5">DSM 23317</strain>
    </source>
</reference>
<evidence type="ECO:0000256" key="1">
    <source>
        <dbReference type="ARBA" id="ARBA00022741"/>
    </source>
</evidence>
<accession>A0A1G8TSV6</accession>
<keyword evidence="1" id="KW-0547">Nucleotide-binding</keyword>
<dbReference type="InterPro" id="IPR017871">
    <property type="entry name" value="ABC_transporter-like_CS"/>
</dbReference>
<dbReference type="PANTHER" id="PTHR24220">
    <property type="entry name" value="IMPORT ATP-BINDING PROTEIN"/>
    <property type="match status" value="1"/>
</dbReference>
<proteinExistence type="predicted"/>
<dbReference type="InterPro" id="IPR027417">
    <property type="entry name" value="P-loop_NTPase"/>
</dbReference>
<evidence type="ECO:0000259" key="3">
    <source>
        <dbReference type="PROSITE" id="PS50893"/>
    </source>
</evidence>
<dbReference type="InterPro" id="IPR003593">
    <property type="entry name" value="AAA+_ATPase"/>
</dbReference>
<dbReference type="RefSeq" id="WP_090365301.1">
    <property type="nucleotide sequence ID" value="NZ_FNEM01000008.1"/>
</dbReference>
<evidence type="ECO:0000313" key="5">
    <source>
        <dbReference type="Proteomes" id="UP000199527"/>
    </source>
</evidence>
<dbReference type="GO" id="GO:0022857">
    <property type="term" value="F:transmembrane transporter activity"/>
    <property type="evidence" value="ECO:0007669"/>
    <property type="project" value="TreeGrafter"/>
</dbReference>
<dbReference type="EMBL" id="FNEM01000008">
    <property type="protein sequence ID" value="SDJ44005.1"/>
    <property type="molecule type" value="Genomic_DNA"/>
</dbReference>
<dbReference type="PROSITE" id="PS00211">
    <property type="entry name" value="ABC_TRANSPORTER_1"/>
    <property type="match status" value="1"/>
</dbReference>
<dbReference type="PROSITE" id="PS50893">
    <property type="entry name" value="ABC_TRANSPORTER_2"/>
    <property type="match status" value="1"/>
</dbReference>